<reference evidence="2" key="1">
    <citation type="submission" date="2021-01" db="EMBL/GenBank/DDBJ databases">
        <title>Phytophthora aleatoria, a newly-described species from Pinus radiata is distinct from Phytophthora cactorum isolates based on comparative genomics.</title>
        <authorList>
            <person name="Mcdougal R."/>
            <person name="Panda P."/>
            <person name="Williams N."/>
            <person name="Studholme D.J."/>
        </authorList>
    </citation>
    <scope>NUCLEOTIDE SEQUENCE</scope>
    <source>
        <strain evidence="2">NZFS 4037</strain>
    </source>
</reference>
<feature type="region of interest" description="Disordered" evidence="1">
    <location>
        <begin position="1"/>
        <end position="20"/>
    </location>
</feature>
<organism evidence="2 3">
    <name type="scientific">Phytophthora aleatoria</name>
    <dbReference type="NCBI Taxonomy" id="2496075"/>
    <lineage>
        <taxon>Eukaryota</taxon>
        <taxon>Sar</taxon>
        <taxon>Stramenopiles</taxon>
        <taxon>Oomycota</taxon>
        <taxon>Peronosporomycetes</taxon>
        <taxon>Peronosporales</taxon>
        <taxon>Peronosporaceae</taxon>
        <taxon>Phytophthora</taxon>
    </lineage>
</organism>
<gene>
    <name evidence="2" type="ORF">JG688_00015509</name>
</gene>
<dbReference type="EMBL" id="JAENGY010001695">
    <property type="protein sequence ID" value="KAG6947509.1"/>
    <property type="molecule type" value="Genomic_DNA"/>
</dbReference>
<accession>A0A8J5I5J1</accession>
<evidence type="ECO:0008006" key="4">
    <source>
        <dbReference type="Google" id="ProtNLM"/>
    </source>
</evidence>
<feature type="region of interest" description="Disordered" evidence="1">
    <location>
        <begin position="288"/>
        <end position="313"/>
    </location>
</feature>
<keyword evidence="3" id="KW-1185">Reference proteome</keyword>
<sequence length="313" mass="35552">MEFESDTTSSPPLPPGPTLFKGKRFKDSKTAFYAVQDYALYHNKQVKVARRGGKHRRMVCASTEPCPFFVQLYLHNSKTDHTWYVSSSDLTHSPECTSIAKPTQRQLVESPSFQKALTSTPNGTAAQLLQQLKGRTNLRTIYRAKQIMKQELLNQVGNSFRKIPSLLRSFTDLNPGSFTRYEVGAVMASFMDDAFERSALAGKWKLNDRKITQGAQDLYDAQCKRIGEYKVSRASETVAFVTKMDKDFSFRRRVDLQASTFIERFAPGYLVENYALAFEGKADLQQESDIKQRDERGLQHEESASQKRPTLAS</sequence>
<evidence type="ECO:0000256" key="1">
    <source>
        <dbReference type="SAM" id="MobiDB-lite"/>
    </source>
</evidence>
<feature type="compositionally biased region" description="Basic and acidic residues" evidence="1">
    <location>
        <begin position="288"/>
        <end position="305"/>
    </location>
</feature>
<protein>
    <recommendedName>
        <fullName evidence="4">Transposase MuDR plant domain-containing protein</fullName>
    </recommendedName>
</protein>
<comment type="caution">
    <text evidence="2">The sequence shown here is derived from an EMBL/GenBank/DDBJ whole genome shotgun (WGS) entry which is preliminary data.</text>
</comment>
<evidence type="ECO:0000313" key="2">
    <source>
        <dbReference type="EMBL" id="KAG6947509.1"/>
    </source>
</evidence>
<dbReference type="AlphaFoldDB" id="A0A8J5I5J1"/>
<evidence type="ECO:0000313" key="3">
    <source>
        <dbReference type="Proteomes" id="UP000709295"/>
    </source>
</evidence>
<dbReference type="Proteomes" id="UP000709295">
    <property type="component" value="Unassembled WGS sequence"/>
</dbReference>
<name>A0A8J5I5J1_9STRA</name>
<proteinExistence type="predicted"/>